<dbReference type="OrthoDB" id="5429780at2759"/>
<sequence>MDSPISLWATVPDLTPVISDATVARIESLHSGWLWSEGRDRWRISPKLFELLPPDNPCPGLWESLIDIPVHLDSYDTLVLMGWNDNQAKRIHSRYRRQRENCWGILKFSQEFMENQLYSNSGDWRNTMTFHKCRQSLQDALMHEKHNVVRHTRNLRTWIEIILETNYYTLEQLDQRIQKCLDEYESKRTKQASMYRARRLWTISTWETLTILSFGKHTLLIS</sequence>
<evidence type="ECO:0000313" key="2">
    <source>
        <dbReference type="Proteomes" id="UP000799770"/>
    </source>
</evidence>
<proteinExistence type="predicted"/>
<gene>
    <name evidence="1" type="ORF">BDV96DRAFT_199004</name>
</gene>
<dbReference type="AlphaFoldDB" id="A0A6A5YX61"/>
<evidence type="ECO:0000313" key="1">
    <source>
        <dbReference type="EMBL" id="KAF2110731.1"/>
    </source>
</evidence>
<name>A0A6A5YX61_9PLEO</name>
<dbReference type="EMBL" id="ML977337">
    <property type="protein sequence ID" value="KAF2110731.1"/>
    <property type="molecule type" value="Genomic_DNA"/>
</dbReference>
<protein>
    <submittedName>
        <fullName evidence="1">Uncharacterized protein</fullName>
    </submittedName>
</protein>
<organism evidence="1 2">
    <name type="scientific">Lophiotrema nucula</name>
    <dbReference type="NCBI Taxonomy" id="690887"/>
    <lineage>
        <taxon>Eukaryota</taxon>
        <taxon>Fungi</taxon>
        <taxon>Dikarya</taxon>
        <taxon>Ascomycota</taxon>
        <taxon>Pezizomycotina</taxon>
        <taxon>Dothideomycetes</taxon>
        <taxon>Pleosporomycetidae</taxon>
        <taxon>Pleosporales</taxon>
        <taxon>Lophiotremataceae</taxon>
        <taxon>Lophiotrema</taxon>
    </lineage>
</organism>
<reference evidence="1" key="1">
    <citation type="journal article" date="2020" name="Stud. Mycol.">
        <title>101 Dothideomycetes genomes: a test case for predicting lifestyles and emergence of pathogens.</title>
        <authorList>
            <person name="Haridas S."/>
            <person name="Albert R."/>
            <person name="Binder M."/>
            <person name="Bloem J."/>
            <person name="Labutti K."/>
            <person name="Salamov A."/>
            <person name="Andreopoulos B."/>
            <person name="Baker S."/>
            <person name="Barry K."/>
            <person name="Bills G."/>
            <person name="Bluhm B."/>
            <person name="Cannon C."/>
            <person name="Castanera R."/>
            <person name="Culley D."/>
            <person name="Daum C."/>
            <person name="Ezra D."/>
            <person name="Gonzalez J."/>
            <person name="Henrissat B."/>
            <person name="Kuo A."/>
            <person name="Liang C."/>
            <person name="Lipzen A."/>
            <person name="Lutzoni F."/>
            <person name="Magnuson J."/>
            <person name="Mondo S."/>
            <person name="Nolan M."/>
            <person name="Ohm R."/>
            <person name="Pangilinan J."/>
            <person name="Park H.-J."/>
            <person name="Ramirez L."/>
            <person name="Alfaro M."/>
            <person name="Sun H."/>
            <person name="Tritt A."/>
            <person name="Yoshinaga Y."/>
            <person name="Zwiers L.-H."/>
            <person name="Turgeon B."/>
            <person name="Goodwin S."/>
            <person name="Spatafora J."/>
            <person name="Crous P."/>
            <person name="Grigoriev I."/>
        </authorList>
    </citation>
    <scope>NUCLEOTIDE SEQUENCE</scope>
    <source>
        <strain evidence="1">CBS 627.86</strain>
    </source>
</reference>
<keyword evidence="2" id="KW-1185">Reference proteome</keyword>
<accession>A0A6A5YX61</accession>
<dbReference type="Proteomes" id="UP000799770">
    <property type="component" value="Unassembled WGS sequence"/>
</dbReference>